<dbReference type="UniPathway" id="UPA00326"/>
<dbReference type="GO" id="GO:0005971">
    <property type="term" value="C:ribonucleoside-diphosphate reductase complex"/>
    <property type="evidence" value="ECO:0007669"/>
    <property type="project" value="TreeGrafter"/>
</dbReference>
<comment type="caution">
    <text evidence="9">The sequence shown here is derived from an EMBL/GenBank/DDBJ whole genome shotgun (WGS) entry which is preliminary data.</text>
</comment>
<dbReference type="InterPro" id="IPR013509">
    <property type="entry name" value="RNR_lsu_N"/>
</dbReference>
<evidence type="ECO:0000256" key="6">
    <source>
        <dbReference type="RuleBase" id="RU003410"/>
    </source>
</evidence>
<dbReference type="PRINTS" id="PR01183">
    <property type="entry name" value="RIBORDTASEM1"/>
</dbReference>
<dbReference type="InterPro" id="IPR013346">
    <property type="entry name" value="NrdE_NrdA_C"/>
</dbReference>
<dbReference type="PANTHER" id="PTHR11573:SF6">
    <property type="entry name" value="RIBONUCLEOSIDE-DIPHOSPHATE REDUCTASE LARGE SUBUNIT"/>
    <property type="match status" value="1"/>
</dbReference>
<comment type="function">
    <text evidence="5 6">Provides the precursors necessary for DNA synthesis. Catalyzes the biosynthesis of deoxyribonucleotides from the corresponding ribonucleotides.</text>
</comment>
<comment type="catalytic activity">
    <reaction evidence="6">
        <text>a 2'-deoxyribonucleoside 5'-diphosphate + [thioredoxin]-disulfide + H2O = a ribonucleoside 5'-diphosphate + [thioredoxin]-dithiol</text>
        <dbReference type="Rhea" id="RHEA:23252"/>
        <dbReference type="Rhea" id="RHEA-COMP:10698"/>
        <dbReference type="Rhea" id="RHEA-COMP:10700"/>
        <dbReference type="ChEBI" id="CHEBI:15377"/>
        <dbReference type="ChEBI" id="CHEBI:29950"/>
        <dbReference type="ChEBI" id="CHEBI:50058"/>
        <dbReference type="ChEBI" id="CHEBI:57930"/>
        <dbReference type="ChEBI" id="CHEBI:73316"/>
        <dbReference type="EC" id="1.17.4.1"/>
    </reaction>
</comment>
<dbReference type="NCBIfam" id="TIGR02506">
    <property type="entry name" value="NrdE_NrdA"/>
    <property type="match status" value="1"/>
</dbReference>
<evidence type="ECO:0000313" key="9">
    <source>
        <dbReference type="EMBL" id="KAF5321456.1"/>
    </source>
</evidence>
<dbReference type="InterPro" id="IPR039718">
    <property type="entry name" value="Rrm1"/>
</dbReference>
<dbReference type="InterPro" id="IPR008926">
    <property type="entry name" value="RNR_R1-su_N"/>
</dbReference>
<dbReference type="SUPFAM" id="SSF48168">
    <property type="entry name" value="R1 subunit of ribonucleotide reductase, N-terminal domain"/>
    <property type="match status" value="1"/>
</dbReference>
<evidence type="ECO:0000256" key="3">
    <source>
        <dbReference type="ARBA" id="ARBA00023002"/>
    </source>
</evidence>
<name>A0A8H5BE35_9AGAR</name>
<comment type="similarity">
    <text evidence="1 6">Belongs to the ribonucleoside diphosphate reductase large chain family.</text>
</comment>
<reference evidence="9 10" key="1">
    <citation type="journal article" date="2020" name="ISME J.">
        <title>Uncovering the hidden diversity of litter-decomposition mechanisms in mushroom-forming fungi.</title>
        <authorList>
            <person name="Floudas D."/>
            <person name="Bentzer J."/>
            <person name="Ahren D."/>
            <person name="Johansson T."/>
            <person name="Persson P."/>
            <person name="Tunlid A."/>
        </authorList>
    </citation>
    <scope>NUCLEOTIDE SEQUENCE [LARGE SCALE GENOMIC DNA]</scope>
    <source>
        <strain evidence="9 10">CBS 101986</strain>
    </source>
</reference>
<dbReference type="GO" id="GO:0004748">
    <property type="term" value="F:ribonucleoside-diphosphate reductase activity, thioredoxin disulfide as acceptor"/>
    <property type="evidence" value="ECO:0007669"/>
    <property type="project" value="UniProtKB-EC"/>
</dbReference>
<dbReference type="Pfam" id="PF02867">
    <property type="entry name" value="Ribonuc_red_lgC"/>
    <property type="match status" value="1"/>
</dbReference>
<dbReference type="GO" id="GO:0009263">
    <property type="term" value="P:deoxyribonucleotide biosynthetic process"/>
    <property type="evidence" value="ECO:0007669"/>
    <property type="project" value="UniProtKB-KW"/>
</dbReference>
<evidence type="ECO:0000256" key="4">
    <source>
        <dbReference type="ARBA" id="ARBA00023116"/>
    </source>
</evidence>
<dbReference type="InterPro" id="IPR000788">
    <property type="entry name" value="RNR_lg_C"/>
</dbReference>
<dbReference type="Pfam" id="PF00317">
    <property type="entry name" value="Ribonuc_red_lgN"/>
    <property type="match status" value="1"/>
</dbReference>
<feature type="domain" description="Ribonucleotide reductase large subunit C-terminal" evidence="8">
    <location>
        <begin position="215"/>
        <end position="721"/>
    </location>
</feature>
<dbReference type="EMBL" id="JAACJJ010000028">
    <property type="protein sequence ID" value="KAF5321456.1"/>
    <property type="molecule type" value="Genomic_DNA"/>
</dbReference>
<dbReference type="Proteomes" id="UP000567179">
    <property type="component" value="Unassembled WGS sequence"/>
</dbReference>
<evidence type="ECO:0000259" key="7">
    <source>
        <dbReference type="Pfam" id="PF00317"/>
    </source>
</evidence>
<dbReference type="EC" id="1.17.4.1" evidence="2 6"/>
<organism evidence="9 10">
    <name type="scientific">Psilocybe cf. subviscida</name>
    <dbReference type="NCBI Taxonomy" id="2480587"/>
    <lineage>
        <taxon>Eukaryota</taxon>
        <taxon>Fungi</taxon>
        <taxon>Dikarya</taxon>
        <taxon>Basidiomycota</taxon>
        <taxon>Agaricomycotina</taxon>
        <taxon>Agaricomycetes</taxon>
        <taxon>Agaricomycetidae</taxon>
        <taxon>Agaricales</taxon>
        <taxon>Agaricineae</taxon>
        <taxon>Strophariaceae</taxon>
        <taxon>Psilocybe</taxon>
    </lineage>
</organism>
<keyword evidence="4 6" id="KW-0215">Deoxyribonucleotide synthesis</keyword>
<gene>
    <name evidence="9" type="ORF">D9619_001297</name>
</gene>
<evidence type="ECO:0000256" key="5">
    <source>
        <dbReference type="ARBA" id="ARBA00024942"/>
    </source>
</evidence>
<proteinExistence type="inferred from homology"/>
<evidence type="ECO:0000259" key="8">
    <source>
        <dbReference type="Pfam" id="PF02867"/>
    </source>
</evidence>
<keyword evidence="10" id="KW-1185">Reference proteome</keyword>
<accession>A0A8H5BE35</accession>
<sequence length="810" mass="90033">MCHAIAINLRWVLKKLFALLKPEHSSTIDVNQIITDVENGIPANLTTTELLARVADRTARLASEHPHYDILAAQVELENLFKTTPSTFSQCCGILSSAGLVTAQLINDVRAHVQYLDALANHAPLYPYTYSAVRTMEGLLLLERDGVIVERPSYMFLRVAVHLHGTDIAAVARIFYQLTQHLYVLDIATLANAGTHRRELSANYILSLETPFTSKGVYSSLAQTGAITDSTGDVSISFNASSSTGANQNGNPSQGLLPVLDLFNSALYVNLNGQVPLQSCMSVYIEPWHSDITKLLDVIKESDWDPEDPHHMRHVLWIPDLFMRRAHEKAQWSLFSPSETPFLSNNFGAAFDAAYAAYEADERIHREVVDAHELMERILRCQIQTGQPSVMFKDAANLKNNQKHLGVITHGGVNTDFVGYSSPSETGVIHSASMVLPSFIVHKTFDFKALQGAVDSLTVALNIAIDKSSYPTRQAKRGALSHRALGIGFEGLSDTFMQLDIAYDSPAARTLNRRIMETMYFASLTASNRYAEIHGCYPSYANSHLSNGRLQPDIWGRPLHNAYFDWTALRRRIFEHGTANSLLISINHSSDIPSLTGFCNNFEPIVSNIITRENYPRPYTTISPILVERLTALNIWSEPVRQQIINAKGSVQSISEMPEYLKALYKTAYELGPMPVVEMAVDRAPFVCQSQAMTIFMRDPNTTKLSSVHYLSWKNGLKTGMHILHTLPPEITTEVTERSMSPFFPSPENDVMQSAASSPSSPELELAEIAHYDMFYTGLGSDIGDDTVGEEESLSFVRFAAHDTDIHSMD</sequence>
<dbReference type="PANTHER" id="PTHR11573">
    <property type="entry name" value="RIBONUCLEOSIDE-DIPHOSPHATE REDUCTASE LARGE CHAIN"/>
    <property type="match status" value="1"/>
</dbReference>
<keyword evidence="3 6" id="KW-0560">Oxidoreductase</keyword>
<evidence type="ECO:0000256" key="2">
    <source>
        <dbReference type="ARBA" id="ARBA00012274"/>
    </source>
</evidence>
<protein>
    <recommendedName>
        <fullName evidence="2 6">Ribonucleoside-diphosphate reductase</fullName>
        <ecNumber evidence="2 6">1.17.4.1</ecNumber>
    </recommendedName>
</protein>
<evidence type="ECO:0000313" key="10">
    <source>
        <dbReference type="Proteomes" id="UP000567179"/>
    </source>
</evidence>
<dbReference type="OrthoDB" id="3000483at2759"/>
<dbReference type="Gene3D" id="3.20.70.20">
    <property type="match status" value="1"/>
</dbReference>
<feature type="domain" description="Ribonucleotide reductase large subunit N-terminal" evidence="7">
    <location>
        <begin position="128"/>
        <end position="197"/>
    </location>
</feature>
<dbReference type="GO" id="GO:0005524">
    <property type="term" value="F:ATP binding"/>
    <property type="evidence" value="ECO:0007669"/>
    <property type="project" value="InterPro"/>
</dbReference>
<evidence type="ECO:0000256" key="1">
    <source>
        <dbReference type="ARBA" id="ARBA00010406"/>
    </source>
</evidence>
<dbReference type="SUPFAM" id="SSF51998">
    <property type="entry name" value="PFL-like glycyl radical enzymes"/>
    <property type="match status" value="1"/>
</dbReference>
<dbReference type="AlphaFoldDB" id="A0A8H5BE35"/>